<feature type="transmembrane region" description="Helical" evidence="1">
    <location>
        <begin position="104"/>
        <end position="126"/>
    </location>
</feature>
<keyword evidence="1" id="KW-0472">Membrane</keyword>
<keyword evidence="1" id="KW-0812">Transmembrane</keyword>
<sequence length="162" mass="17890">MFQNQISRLRVAPAPSASLLSRFPDFAETDHGPETLDWALATALKAQRYLQTILEDPELSQVKIYRAFAPAITFAAILLAVSVIPRVWDVREILEDASNQKMNLALMAAFFTSFVLGCLVVFRGLLWVAGNGGRTFACLDLKKASTSKRGLNREIMDGMLGI</sequence>
<evidence type="ECO:0000313" key="3">
    <source>
        <dbReference type="Proteomes" id="UP000054988"/>
    </source>
</evidence>
<evidence type="ECO:0000256" key="1">
    <source>
        <dbReference type="SAM" id="Phobius"/>
    </source>
</evidence>
<name>A0A0W0EYV4_MONRR</name>
<gene>
    <name evidence="2" type="ORF">WG66_18204</name>
</gene>
<protein>
    <submittedName>
        <fullName evidence="2">Uncharacterized protein</fullName>
    </submittedName>
</protein>
<feature type="transmembrane region" description="Helical" evidence="1">
    <location>
        <begin position="64"/>
        <end position="84"/>
    </location>
</feature>
<reference evidence="2 3" key="1">
    <citation type="submission" date="2015-12" db="EMBL/GenBank/DDBJ databases">
        <title>Draft genome sequence of Moniliophthora roreri, the causal agent of frosty pod rot of cacao.</title>
        <authorList>
            <person name="Aime M.C."/>
            <person name="Diaz-Valderrama J.R."/>
            <person name="Kijpornyongpan T."/>
            <person name="Phillips-Mora W."/>
        </authorList>
    </citation>
    <scope>NUCLEOTIDE SEQUENCE [LARGE SCALE GENOMIC DNA]</scope>
    <source>
        <strain evidence="2 3">MCA 2952</strain>
    </source>
</reference>
<dbReference type="AlphaFoldDB" id="A0A0W0EYV4"/>
<proteinExistence type="predicted"/>
<comment type="caution">
    <text evidence="2">The sequence shown here is derived from an EMBL/GenBank/DDBJ whole genome shotgun (WGS) entry which is preliminary data.</text>
</comment>
<keyword evidence="1" id="KW-1133">Transmembrane helix</keyword>
<dbReference type="EMBL" id="LATX01002443">
    <property type="protein sequence ID" value="KTB29224.1"/>
    <property type="molecule type" value="Genomic_DNA"/>
</dbReference>
<evidence type="ECO:0000313" key="2">
    <source>
        <dbReference type="EMBL" id="KTB29224.1"/>
    </source>
</evidence>
<dbReference type="Proteomes" id="UP000054988">
    <property type="component" value="Unassembled WGS sequence"/>
</dbReference>
<organism evidence="2 3">
    <name type="scientific">Moniliophthora roreri</name>
    <name type="common">Frosty pod rot fungus</name>
    <name type="synonym">Monilia roreri</name>
    <dbReference type="NCBI Taxonomy" id="221103"/>
    <lineage>
        <taxon>Eukaryota</taxon>
        <taxon>Fungi</taxon>
        <taxon>Dikarya</taxon>
        <taxon>Basidiomycota</taxon>
        <taxon>Agaricomycotina</taxon>
        <taxon>Agaricomycetes</taxon>
        <taxon>Agaricomycetidae</taxon>
        <taxon>Agaricales</taxon>
        <taxon>Marasmiineae</taxon>
        <taxon>Marasmiaceae</taxon>
        <taxon>Moniliophthora</taxon>
    </lineage>
</organism>
<accession>A0A0W0EYV4</accession>